<evidence type="ECO:0000313" key="1">
    <source>
        <dbReference type="EMBL" id="QPZ37455.1"/>
    </source>
</evidence>
<dbReference type="EMBL" id="CP061169">
    <property type="protein sequence ID" value="QPZ37455.1"/>
    <property type="molecule type" value="Genomic_DNA"/>
</dbReference>
<gene>
    <name evidence="1" type="ORF">HCR76_11480</name>
</gene>
<sequence>MTNTHVTGQIDLTLLRRLAVLKMWVDANGVHAGDTFWKPGHEGPEFDPDHWLRNRSADEFDEEDIGALAVPIPSAAELSDALRTHIRFLADLDADERVLAGVRQQDRPLALRLLSELPGGRLDNVGLY</sequence>
<dbReference type="Proteomes" id="UP000662814">
    <property type="component" value="Chromosome"/>
</dbReference>
<proteinExistence type="predicted"/>
<organism evidence="1 2">
    <name type="scientific">Paramicrobacterium chengjingii</name>
    <dbReference type="NCBI Taxonomy" id="2769067"/>
    <lineage>
        <taxon>Bacteria</taxon>
        <taxon>Bacillati</taxon>
        <taxon>Actinomycetota</taxon>
        <taxon>Actinomycetes</taxon>
        <taxon>Micrococcales</taxon>
        <taxon>Microbacteriaceae</taxon>
        <taxon>Paramicrobacterium</taxon>
    </lineage>
</organism>
<accession>A0ABX6YGD7</accession>
<keyword evidence="2" id="KW-1185">Reference proteome</keyword>
<dbReference type="RefSeq" id="WP_166991845.1">
    <property type="nucleotide sequence ID" value="NZ_CP061169.1"/>
</dbReference>
<evidence type="ECO:0000313" key="2">
    <source>
        <dbReference type="Proteomes" id="UP000662814"/>
    </source>
</evidence>
<name>A0ABX6YGD7_9MICO</name>
<protein>
    <submittedName>
        <fullName evidence="1">Uncharacterized protein</fullName>
    </submittedName>
</protein>
<reference evidence="1 2" key="1">
    <citation type="submission" date="2020-12" db="EMBL/GenBank/DDBJ databases">
        <title>Microbacterium sp. HY060.</title>
        <authorList>
            <person name="Zhou J."/>
        </authorList>
    </citation>
    <scope>NUCLEOTIDE SEQUENCE [LARGE SCALE GENOMIC DNA]</scope>
    <source>
        <strain evidence="1 2">HY60</strain>
    </source>
</reference>